<name>A0A067PGM6_9AGAM</name>
<dbReference type="Proteomes" id="UP000027265">
    <property type="component" value="Unassembled WGS sequence"/>
</dbReference>
<dbReference type="AlphaFoldDB" id="A0A067PGM6"/>
<sequence>MRFSSTSVVLAIVLGTSAVVNAGVIDKREEIIPITLVEEITPVTVHGGIGIATVHGGIATVHPARATDVAK</sequence>
<dbReference type="EMBL" id="KL197730">
    <property type="protein sequence ID" value="KDQ54068.1"/>
    <property type="molecule type" value="Genomic_DNA"/>
</dbReference>
<evidence type="ECO:0000256" key="1">
    <source>
        <dbReference type="SAM" id="SignalP"/>
    </source>
</evidence>
<feature type="chain" id="PRO_5001643161" evidence="1">
    <location>
        <begin position="23"/>
        <end position="71"/>
    </location>
</feature>
<dbReference type="HOGENOM" id="CLU_2740383_0_0_1"/>
<gene>
    <name evidence="2" type="ORF">JAAARDRAFT_209546</name>
</gene>
<keyword evidence="1" id="KW-0732">Signal</keyword>
<evidence type="ECO:0000313" key="3">
    <source>
        <dbReference type="Proteomes" id="UP000027265"/>
    </source>
</evidence>
<accession>A0A067PGM6</accession>
<reference evidence="3" key="1">
    <citation type="journal article" date="2014" name="Proc. Natl. Acad. Sci. U.S.A.">
        <title>Extensive sampling of basidiomycete genomes demonstrates inadequacy of the white-rot/brown-rot paradigm for wood decay fungi.</title>
        <authorList>
            <person name="Riley R."/>
            <person name="Salamov A.A."/>
            <person name="Brown D.W."/>
            <person name="Nagy L.G."/>
            <person name="Floudas D."/>
            <person name="Held B.W."/>
            <person name="Levasseur A."/>
            <person name="Lombard V."/>
            <person name="Morin E."/>
            <person name="Otillar R."/>
            <person name="Lindquist E.A."/>
            <person name="Sun H."/>
            <person name="LaButti K.M."/>
            <person name="Schmutz J."/>
            <person name="Jabbour D."/>
            <person name="Luo H."/>
            <person name="Baker S.E."/>
            <person name="Pisabarro A.G."/>
            <person name="Walton J.D."/>
            <person name="Blanchette R.A."/>
            <person name="Henrissat B."/>
            <person name="Martin F."/>
            <person name="Cullen D."/>
            <person name="Hibbett D.S."/>
            <person name="Grigoriev I.V."/>
        </authorList>
    </citation>
    <scope>NUCLEOTIDE SEQUENCE [LARGE SCALE GENOMIC DNA]</scope>
    <source>
        <strain evidence="3">MUCL 33604</strain>
    </source>
</reference>
<feature type="signal peptide" evidence="1">
    <location>
        <begin position="1"/>
        <end position="22"/>
    </location>
</feature>
<dbReference type="InParanoid" id="A0A067PGM6"/>
<evidence type="ECO:0000313" key="2">
    <source>
        <dbReference type="EMBL" id="KDQ54068.1"/>
    </source>
</evidence>
<organism evidence="2 3">
    <name type="scientific">Jaapia argillacea MUCL 33604</name>
    <dbReference type="NCBI Taxonomy" id="933084"/>
    <lineage>
        <taxon>Eukaryota</taxon>
        <taxon>Fungi</taxon>
        <taxon>Dikarya</taxon>
        <taxon>Basidiomycota</taxon>
        <taxon>Agaricomycotina</taxon>
        <taxon>Agaricomycetes</taxon>
        <taxon>Agaricomycetidae</taxon>
        <taxon>Jaapiales</taxon>
        <taxon>Jaapiaceae</taxon>
        <taxon>Jaapia</taxon>
    </lineage>
</organism>
<protein>
    <submittedName>
        <fullName evidence="2">Uncharacterized protein</fullName>
    </submittedName>
</protein>
<proteinExistence type="predicted"/>
<keyword evidence="3" id="KW-1185">Reference proteome</keyword>